<evidence type="ECO:0000259" key="1">
    <source>
        <dbReference type="Pfam" id="PF22917"/>
    </source>
</evidence>
<proteinExistence type="predicted"/>
<dbReference type="InterPro" id="IPR036291">
    <property type="entry name" value="NAD(P)-bd_dom_sf"/>
</dbReference>
<organism evidence="2 3">
    <name type="scientific">Thalassobaculum litoreum DSM 18839</name>
    <dbReference type="NCBI Taxonomy" id="1123362"/>
    <lineage>
        <taxon>Bacteria</taxon>
        <taxon>Pseudomonadati</taxon>
        <taxon>Pseudomonadota</taxon>
        <taxon>Alphaproteobacteria</taxon>
        <taxon>Rhodospirillales</taxon>
        <taxon>Thalassobaculaceae</taxon>
        <taxon>Thalassobaculum</taxon>
    </lineage>
</organism>
<dbReference type="PANTHER" id="PTHR32487">
    <property type="entry name" value="3-OXO-DELTA(4,5)-STEROID 5-BETA-REDUCTASE"/>
    <property type="match status" value="1"/>
</dbReference>
<gene>
    <name evidence="2" type="ORF">SAMN05660686_00413</name>
</gene>
<name>A0A8G2BEY2_9PROT</name>
<comment type="caution">
    <text evidence="2">The sequence shown here is derived from an EMBL/GenBank/DDBJ whole genome shotgun (WGS) entry which is preliminary data.</text>
</comment>
<dbReference type="Pfam" id="PF22917">
    <property type="entry name" value="PRISE"/>
    <property type="match status" value="1"/>
</dbReference>
<evidence type="ECO:0000313" key="2">
    <source>
        <dbReference type="EMBL" id="SDF13836.1"/>
    </source>
</evidence>
<keyword evidence="3" id="KW-1185">Reference proteome</keyword>
<reference evidence="2 3" key="1">
    <citation type="submission" date="2016-10" db="EMBL/GenBank/DDBJ databases">
        <authorList>
            <person name="Varghese N."/>
            <person name="Submissions S."/>
        </authorList>
    </citation>
    <scope>NUCLEOTIDE SEQUENCE [LARGE SCALE GENOMIC DNA]</scope>
    <source>
        <strain evidence="2 3">DSM 18839</strain>
    </source>
</reference>
<dbReference type="SUPFAM" id="SSF51735">
    <property type="entry name" value="NAD(P)-binding Rossmann-fold domains"/>
    <property type="match status" value="1"/>
</dbReference>
<dbReference type="PANTHER" id="PTHR32487:SF0">
    <property type="entry name" value="3-OXO-DELTA(4,5)-STEROID 5-BETA-REDUCTASE"/>
    <property type="match status" value="1"/>
</dbReference>
<dbReference type="Gene3D" id="3.40.50.720">
    <property type="entry name" value="NAD(P)-binding Rossmann-like Domain"/>
    <property type="match status" value="1"/>
</dbReference>
<dbReference type="EMBL" id="FNBW01000001">
    <property type="protein sequence ID" value="SDF13836.1"/>
    <property type="molecule type" value="Genomic_DNA"/>
</dbReference>
<accession>A0A8G2BEY2</accession>
<dbReference type="RefSeq" id="WP_093147776.1">
    <property type="nucleotide sequence ID" value="NZ_FNBW01000001.1"/>
</dbReference>
<dbReference type="CDD" id="cd08948">
    <property type="entry name" value="5beta-POR_like_SDR_a"/>
    <property type="match status" value="1"/>
</dbReference>
<sequence length="353" mass="38320">MVEDKGVALIAGVSGIVGRGIATRLLVQGWRVIGLSRTPPKPAIDGLEHVAADLTDAEGLKAALARLGAAVTHIFYAGRAPDPDPEVEAARNTAMLVNTVEAAQAAGARLVHVHSVHGTKWYGSHVGPFKTPAEEDDPRCAVPNFYFDQQDWLEAEGPKRGFSWSTTRPHLLIGFSLGYPHNILSVVAVHAVLCREQGRPLTFPGTQSHFDRVSQVTDIDLLVDAMQWCATSPSAANQPFNVINADYFRWKEVWPDIAAFFELEPAGVQTESLTDAFAAAAGPWREMVAREGLSEPDIGRIANGPYGDATFAATWDDMSSTVKIRRAGFDRVYASRDSLLGALAAYRRHRVIP</sequence>
<dbReference type="InterPro" id="IPR055222">
    <property type="entry name" value="PRISE-like_Rossmann-fold"/>
</dbReference>
<dbReference type="OrthoDB" id="4392084at2"/>
<dbReference type="AlphaFoldDB" id="A0A8G2BEY2"/>
<feature type="domain" description="PRISE-like Rossmann-fold" evidence="1">
    <location>
        <begin position="56"/>
        <end position="264"/>
    </location>
</feature>
<dbReference type="Proteomes" id="UP000198615">
    <property type="component" value="Unassembled WGS sequence"/>
</dbReference>
<evidence type="ECO:0000313" key="3">
    <source>
        <dbReference type="Proteomes" id="UP000198615"/>
    </source>
</evidence>
<protein>
    <submittedName>
        <fullName evidence="2">Nucleoside-diphosphate-sugar epimerase</fullName>
    </submittedName>
</protein>